<dbReference type="PIRSF" id="PIRSF010372">
    <property type="entry name" value="PaiB"/>
    <property type="match status" value="1"/>
</dbReference>
<proteinExistence type="predicted"/>
<dbReference type="EMBL" id="UINC01006159">
    <property type="protein sequence ID" value="SVA25845.1"/>
    <property type="molecule type" value="Genomic_DNA"/>
</dbReference>
<reference evidence="1" key="1">
    <citation type="submission" date="2018-05" db="EMBL/GenBank/DDBJ databases">
        <authorList>
            <person name="Lanie J.A."/>
            <person name="Ng W.-L."/>
            <person name="Kazmierczak K.M."/>
            <person name="Andrzejewski T.M."/>
            <person name="Davidsen T.M."/>
            <person name="Wayne K.J."/>
            <person name="Tettelin H."/>
            <person name="Glass J.I."/>
            <person name="Rusch D."/>
            <person name="Podicherti R."/>
            <person name="Tsui H.-C.T."/>
            <person name="Winkler M.E."/>
        </authorList>
    </citation>
    <scope>NUCLEOTIDE SEQUENCE</scope>
</reference>
<dbReference type="PANTHER" id="PTHR35802:SF1">
    <property type="entry name" value="PROTEASE SYNTHASE AND SPORULATION PROTEIN PAI 2"/>
    <property type="match status" value="1"/>
</dbReference>
<dbReference type="AlphaFoldDB" id="A0A381UC88"/>
<evidence type="ECO:0008006" key="2">
    <source>
        <dbReference type="Google" id="ProtNLM"/>
    </source>
</evidence>
<name>A0A381UC88_9ZZZZ</name>
<sequence>MKRYPPELFSSEELQEAIEMAEQVKFASIHPLDGTLCDPVFAPFVCTNRNNSAIFSGHLVRSNPLLEMLSHGPLACRLVFQAADGYISPSVYAEKPKSGKVVPTWNYVACQFQGTLEKVPDHGLLNLLAHQVSVFEQAQGSEWKLEDAPADYLEQMASAVFGIRFSPERCRVHKKISQNRPSDRRAVIAWTKTLHTPFKALAHWMNNGDDG</sequence>
<accession>A0A381UC88</accession>
<dbReference type="Pfam" id="PF04299">
    <property type="entry name" value="FMN_bind_2"/>
    <property type="match status" value="1"/>
</dbReference>
<dbReference type="Gene3D" id="2.30.110.10">
    <property type="entry name" value="Electron Transport, Fmn-binding Protein, Chain A"/>
    <property type="match status" value="1"/>
</dbReference>
<organism evidence="1">
    <name type="scientific">marine metagenome</name>
    <dbReference type="NCBI Taxonomy" id="408172"/>
    <lineage>
        <taxon>unclassified sequences</taxon>
        <taxon>metagenomes</taxon>
        <taxon>ecological metagenomes</taxon>
    </lineage>
</organism>
<dbReference type="PANTHER" id="PTHR35802">
    <property type="entry name" value="PROTEASE SYNTHASE AND SPORULATION PROTEIN PAI 2"/>
    <property type="match status" value="1"/>
</dbReference>
<gene>
    <name evidence="1" type="ORF">METZ01_LOCUS78699</name>
</gene>
<dbReference type="InterPro" id="IPR007396">
    <property type="entry name" value="TR_PAI2-type"/>
</dbReference>
<evidence type="ECO:0000313" key="1">
    <source>
        <dbReference type="EMBL" id="SVA25845.1"/>
    </source>
</evidence>
<dbReference type="InterPro" id="IPR012349">
    <property type="entry name" value="Split_barrel_FMN-bd"/>
</dbReference>
<protein>
    <recommendedName>
        <fullName evidence="2">Transcriptional regulator</fullName>
    </recommendedName>
</protein>
<dbReference type="SUPFAM" id="SSF50475">
    <property type="entry name" value="FMN-binding split barrel"/>
    <property type="match status" value="1"/>
</dbReference>